<feature type="compositionally biased region" description="Polar residues" evidence="2">
    <location>
        <begin position="235"/>
        <end position="245"/>
    </location>
</feature>
<feature type="compositionally biased region" description="Low complexity" evidence="2">
    <location>
        <begin position="671"/>
        <end position="693"/>
    </location>
</feature>
<feature type="compositionally biased region" description="Polar residues" evidence="2">
    <location>
        <begin position="189"/>
        <end position="198"/>
    </location>
</feature>
<evidence type="ECO:0000259" key="3">
    <source>
        <dbReference type="Pfam" id="PF16788"/>
    </source>
</evidence>
<keyword evidence="5" id="KW-1185">Reference proteome</keyword>
<dbReference type="InterPro" id="IPR026085">
    <property type="entry name" value="ATF7-int"/>
</dbReference>
<evidence type="ECO:0000256" key="2">
    <source>
        <dbReference type="SAM" id="MobiDB-lite"/>
    </source>
</evidence>
<dbReference type="PhylomeDB" id="A0A091V005"/>
<dbReference type="GO" id="GO:0006355">
    <property type="term" value="P:regulation of DNA-templated transcription"/>
    <property type="evidence" value="ECO:0007669"/>
    <property type="project" value="TreeGrafter"/>
</dbReference>
<feature type="compositionally biased region" description="Polar residues" evidence="2">
    <location>
        <begin position="766"/>
        <end position="795"/>
    </location>
</feature>
<reference evidence="4 5" key="1">
    <citation type="submission" date="2014-04" db="EMBL/GenBank/DDBJ databases">
        <title>Genome evolution of avian class.</title>
        <authorList>
            <person name="Zhang G."/>
            <person name="Li C."/>
        </authorList>
    </citation>
    <scope>NUCLEOTIDE SEQUENCE [LARGE SCALE GENOMIC DNA]</scope>
    <source>
        <strain evidence="4">BGI_N335</strain>
    </source>
</reference>
<feature type="compositionally biased region" description="Basic and acidic residues" evidence="2">
    <location>
        <begin position="356"/>
        <end position="399"/>
    </location>
</feature>
<proteinExistence type="predicted"/>
<evidence type="ECO:0000313" key="4">
    <source>
        <dbReference type="EMBL" id="KFQ83128.1"/>
    </source>
</evidence>
<dbReference type="PANTHER" id="PTHR23210:SF26">
    <property type="entry name" value="ACTIVATING TRANSCRIPTION FACTOR 7-INTERACTING PROTEIN 1"/>
    <property type="match status" value="1"/>
</dbReference>
<dbReference type="EMBL" id="KK468225">
    <property type="protein sequence ID" value="KFQ83128.1"/>
    <property type="molecule type" value="Genomic_DNA"/>
</dbReference>
<feature type="domain" description="ATF7-interacting protein protein binding" evidence="3">
    <location>
        <begin position="397"/>
        <end position="613"/>
    </location>
</feature>
<organism evidence="4 5">
    <name type="scientific">Phaethon lepturus</name>
    <name type="common">White-tailed tropicbird</name>
    <dbReference type="NCBI Taxonomy" id="97097"/>
    <lineage>
        <taxon>Eukaryota</taxon>
        <taxon>Metazoa</taxon>
        <taxon>Chordata</taxon>
        <taxon>Craniata</taxon>
        <taxon>Vertebrata</taxon>
        <taxon>Euteleostomi</taxon>
        <taxon>Archelosauria</taxon>
        <taxon>Archosauria</taxon>
        <taxon>Dinosauria</taxon>
        <taxon>Saurischia</taxon>
        <taxon>Theropoda</taxon>
        <taxon>Coelurosauria</taxon>
        <taxon>Aves</taxon>
        <taxon>Neognathae</taxon>
        <taxon>Neoaves</taxon>
        <taxon>Phaethontimorphae</taxon>
        <taxon>Phaethontiformes</taxon>
        <taxon>Phaethontidae</taxon>
        <taxon>Phaethon</taxon>
    </lineage>
</organism>
<dbReference type="Pfam" id="PF16788">
    <property type="entry name" value="ATF7IP_BD"/>
    <property type="match status" value="1"/>
</dbReference>
<feature type="region of interest" description="Disordered" evidence="2">
    <location>
        <begin position="669"/>
        <end position="700"/>
    </location>
</feature>
<evidence type="ECO:0000313" key="5">
    <source>
        <dbReference type="Proteomes" id="UP000053638"/>
    </source>
</evidence>
<feature type="non-terminal residue" evidence="4">
    <location>
        <position position="814"/>
    </location>
</feature>
<dbReference type="GO" id="GO:0005667">
    <property type="term" value="C:transcription regulator complex"/>
    <property type="evidence" value="ECO:0007669"/>
    <property type="project" value="TreeGrafter"/>
</dbReference>
<feature type="compositionally biased region" description="Polar residues" evidence="2">
    <location>
        <begin position="307"/>
        <end position="317"/>
    </location>
</feature>
<dbReference type="AlphaFoldDB" id="A0A091V005"/>
<feature type="region of interest" description="Disordered" evidence="2">
    <location>
        <begin position="755"/>
        <end position="814"/>
    </location>
</feature>
<feature type="compositionally biased region" description="Polar residues" evidence="2">
    <location>
        <begin position="513"/>
        <end position="524"/>
    </location>
</feature>
<dbReference type="GO" id="GO:0003712">
    <property type="term" value="F:transcription coregulator activity"/>
    <property type="evidence" value="ECO:0007669"/>
    <property type="project" value="TreeGrafter"/>
</dbReference>
<evidence type="ECO:0000256" key="1">
    <source>
        <dbReference type="SAM" id="Coils"/>
    </source>
</evidence>
<feature type="region of interest" description="Disordered" evidence="2">
    <location>
        <begin position="303"/>
        <end position="404"/>
    </location>
</feature>
<feature type="compositionally biased region" description="Acidic residues" evidence="2">
    <location>
        <begin position="804"/>
        <end position="814"/>
    </location>
</feature>
<dbReference type="Proteomes" id="UP000053638">
    <property type="component" value="Unassembled WGS sequence"/>
</dbReference>
<dbReference type="GO" id="GO:0005634">
    <property type="term" value="C:nucleus"/>
    <property type="evidence" value="ECO:0007669"/>
    <property type="project" value="TreeGrafter"/>
</dbReference>
<sequence length="814" mass="87866">MDSTDEPQKKVFKARKTMRVSDRQQLEAVYKVKEDVLKTTEVKLLNGKHENGDSDLNSPLSNTDCMEDKREVNGLVDLCVDSEGGRTASDEISEDKSPESRAGNIVNDIEPKPVMLSPENVNPEKDKGTDTALACEAENGVLGSNKDNFHEENNTKDHVDQREGDIPSEGESKSICDVNDSSEEKGETNDLTINSNLSGEEKKAEEVTVDDAVGEAAISSSMEADQEPKDKQDCTSDLSETTVQKTIDEPSESILDNTDSMETDEIIPILEKLAPAEDELSCFSKSSLLPVDDTVTDLEEKIDNCLGSPSKQESNESLPKEAFLVLSDEEDPNDEKEERAEVILPNKSSFPEEVEEERRKESEGDKEGEEAHKEEEKHTERSEASRRKRSKSEDMDNVHSKRRRYMGEDYEAELQVKITARRDVDQKLQKVIQRLLEEKLTALQCAVFDKTLADLKTRIEKVECNKRHKTVLTELQAKIARLTKRFGAAREDLKKRQENSSNAPLSPGKAASDTANTNNVTYRNAGTVRQMLESKRNTGESTPATFQAPVNAVPTSSLAAPPTVVSGHPKPQTPATSTSSLTTTVLPTANTATVVGTNQVPSGSTQSVSVSLQSLPVILHVPLAVSSQPQLLQGHTGTLVTNQQSGNVEFISVQSSSTVGSLTKTTVSLASTNPTKPNNSPSVPSPSVQRNSPASAGSVGTTLSVQAVSTAHPVAQATRTSLPTVGTSGLYNATTSRAPLQMKIPLSAFSSTAPIEPPAVTAPRVENQTSRPPADTSANKRTAEGTTQSGKVTGSDSGGVIDLTLDEEDDASSQ</sequence>
<feature type="region of interest" description="Disordered" evidence="2">
    <location>
        <begin position="81"/>
        <end position="260"/>
    </location>
</feature>
<dbReference type="InterPro" id="IPR031870">
    <property type="entry name" value="ATF7IP_BD"/>
</dbReference>
<dbReference type="PANTHER" id="PTHR23210">
    <property type="entry name" value="ACTIVATING TRANSCRIPTION FACTOR 7 INTERACTING PROTEIN"/>
    <property type="match status" value="1"/>
</dbReference>
<name>A0A091V005_PHALP</name>
<keyword evidence="1" id="KW-0175">Coiled coil</keyword>
<feature type="region of interest" description="Disordered" evidence="2">
    <location>
        <begin position="492"/>
        <end position="581"/>
    </location>
</feature>
<feature type="coiled-coil region" evidence="1">
    <location>
        <begin position="465"/>
        <end position="492"/>
    </location>
</feature>
<gene>
    <name evidence="4" type="ORF">N335_03433</name>
</gene>
<accession>A0A091V005</accession>
<feature type="compositionally biased region" description="Basic and acidic residues" evidence="2">
    <location>
        <begin position="147"/>
        <end position="174"/>
    </location>
</feature>
<protein>
    <submittedName>
        <fullName evidence="4">Activating transcription factor 7-interacting protein 1</fullName>
    </submittedName>
</protein>